<dbReference type="RefSeq" id="WP_344940401.1">
    <property type="nucleotide sequence ID" value="NZ_BAABDC010000001.1"/>
</dbReference>
<accession>A0ABP7CL28</accession>
<keyword evidence="3" id="KW-1185">Reference proteome</keyword>
<name>A0ABP7CL28_9MICO</name>
<sequence length="99" mass="10761">MTIFDTVTDGADLLLLLVLGVGIVILFTNWVSDFLAQVVRAPTCPDCGHPASFHEGPHCRGTAEHPTGHAQSWRPGMRCPCTLSRPELKKPKRGKTPVT</sequence>
<dbReference type="EMBL" id="BAABDC010000001">
    <property type="protein sequence ID" value="GAA3690317.1"/>
    <property type="molecule type" value="Genomic_DNA"/>
</dbReference>
<keyword evidence="1" id="KW-0472">Membrane</keyword>
<feature type="transmembrane region" description="Helical" evidence="1">
    <location>
        <begin position="13"/>
        <end position="31"/>
    </location>
</feature>
<proteinExistence type="predicted"/>
<evidence type="ECO:0000313" key="3">
    <source>
        <dbReference type="Proteomes" id="UP001501468"/>
    </source>
</evidence>
<organism evidence="2 3">
    <name type="scientific">Terrabacter ginsenosidimutans</name>
    <dbReference type="NCBI Taxonomy" id="490575"/>
    <lineage>
        <taxon>Bacteria</taxon>
        <taxon>Bacillati</taxon>
        <taxon>Actinomycetota</taxon>
        <taxon>Actinomycetes</taxon>
        <taxon>Micrococcales</taxon>
        <taxon>Intrasporangiaceae</taxon>
        <taxon>Terrabacter</taxon>
    </lineage>
</organism>
<keyword evidence="1" id="KW-1133">Transmembrane helix</keyword>
<evidence type="ECO:0000313" key="2">
    <source>
        <dbReference type="EMBL" id="GAA3690317.1"/>
    </source>
</evidence>
<comment type="caution">
    <text evidence="2">The sequence shown here is derived from an EMBL/GenBank/DDBJ whole genome shotgun (WGS) entry which is preliminary data.</text>
</comment>
<dbReference type="Proteomes" id="UP001501468">
    <property type="component" value="Unassembled WGS sequence"/>
</dbReference>
<gene>
    <name evidence="2" type="ORF">GCM10022399_02540</name>
</gene>
<reference evidence="3" key="1">
    <citation type="journal article" date="2019" name="Int. J. Syst. Evol. Microbiol.">
        <title>The Global Catalogue of Microorganisms (GCM) 10K type strain sequencing project: providing services to taxonomists for standard genome sequencing and annotation.</title>
        <authorList>
            <consortium name="The Broad Institute Genomics Platform"/>
            <consortium name="The Broad Institute Genome Sequencing Center for Infectious Disease"/>
            <person name="Wu L."/>
            <person name="Ma J."/>
        </authorList>
    </citation>
    <scope>NUCLEOTIDE SEQUENCE [LARGE SCALE GENOMIC DNA]</scope>
    <source>
        <strain evidence="3">JCM 17125</strain>
    </source>
</reference>
<keyword evidence="1" id="KW-0812">Transmembrane</keyword>
<protein>
    <submittedName>
        <fullName evidence="2">Uncharacterized protein</fullName>
    </submittedName>
</protein>
<evidence type="ECO:0000256" key="1">
    <source>
        <dbReference type="SAM" id="Phobius"/>
    </source>
</evidence>